<evidence type="ECO:0000256" key="1">
    <source>
        <dbReference type="ARBA" id="ARBA00008950"/>
    </source>
</evidence>
<dbReference type="InterPro" id="IPR041802">
    <property type="entry name" value="MPP_YfcE"/>
</dbReference>
<dbReference type="InterPro" id="IPR024654">
    <property type="entry name" value="Calcineurin-like_PHP_lpxH"/>
</dbReference>
<organism evidence="4 5">
    <name type="scientific">Lutispora saccharofermentans</name>
    <dbReference type="NCBI Taxonomy" id="3024236"/>
    <lineage>
        <taxon>Bacteria</taxon>
        <taxon>Bacillati</taxon>
        <taxon>Bacillota</taxon>
        <taxon>Clostridia</taxon>
        <taxon>Lutisporales</taxon>
        <taxon>Lutisporaceae</taxon>
        <taxon>Lutispora</taxon>
    </lineage>
</organism>
<dbReference type="PANTHER" id="PTHR11124">
    <property type="entry name" value="VACUOLAR SORTING PROTEIN VPS29"/>
    <property type="match status" value="1"/>
</dbReference>
<reference evidence="4 5" key="1">
    <citation type="submission" date="2021-10" db="EMBL/GenBank/DDBJ databases">
        <title>Lutispora strain m25 sp. nov., a thermophilic, non-spore-forming bacterium isolated from a lab-scale methanogenic bioreactor digesting anaerobic sludge.</title>
        <authorList>
            <person name="El Houari A."/>
            <person name="Mcdonald J."/>
        </authorList>
    </citation>
    <scope>NUCLEOTIDE SEQUENCE [LARGE SCALE GENOMIC DNA]</scope>
    <source>
        <strain evidence="5">m25</strain>
    </source>
</reference>
<feature type="domain" description="Calcineurin-like phosphoesterase" evidence="3">
    <location>
        <begin position="1"/>
        <end position="151"/>
    </location>
</feature>
<accession>A0ABT1NJY3</accession>
<evidence type="ECO:0000313" key="4">
    <source>
        <dbReference type="EMBL" id="MCQ1530884.1"/>
    </source>
</evidence>
<dbReference type="Pfam" id="PF12850">
    <property type="entry name" value="Metallophos_2"/>
    <property type="match status" value="1"/>
</dbReference>
<dbReference type="Proteomes" id="UP001651880">
    <property type="component" value="Unassembled WGS sequence"/>
</dbReference>
<dbReference type="CDD" id="cd00841">
    <property type="entry name" value="MPP_YfcE"/>
    <property type="match status" value="1"/>
</dbReference>
<comment type="caution">
    <text evidence="4">The sequence shown here is derived from an EMBL/GenBank/DDBJ whole genome shotgun (WGS) entry which is preliminary data.</text>
</comment>
<dbReference type="InterPro" id="IPR029052">
    <property type="entry name" value="Metallo-depent_PP-like"/>
</dbReference>
<evidence type="ECO:0000256" key="2">
    <source>
        <dbReference type="RuleBase" id="RU362039"/>
    </source>
</evidence>
<sequence>MKIGVISDTHIPRRAKALPAFVFEAFRGVDLILHAGDLLSEDVVTDLETIAPVYAVAGNNDSFGIYEKYGDRRIVEVGNKKIGLTHGYGHNKTCLNAYAEFLKDDVDCIVFGHSHVPYNEIMERVLLFNPGSPTDRRFQPKFSLGILYVDTSIKGEILYFD</sequence>
<evidence type="ECO:0000313" key="5">
    <source>
        <dbReference type="Proteomes" id="UP001651880"/>
    </source>
</evidence>
<protein>
    <recommendedName>
        <fullName evidence="2">Phosphoesterase</fullName>
        <ecNumber evidence="2">3.1.4.-</ecNumber>
    </recommendedName>
</protein>
<evidence type="ECO:0000259" key="3">
    <source>
        <dbReference type="Pfam" id="PF12850"/>
    </source>
</evidence>
<proteinExistence type="inferred from homology"/>
<name>A0ABT1NJY3_9FIRM</name>
<dbReference type="InterPro" id="IPR000979">
    <property type="entry name" value="Phosphodiesterase_MJ0936/Vps29"/>
</dbReference>
<gene>
    <name evidence="4" type="ORF">LJD61_15230</name>
</gene>
<dbReference type="EC" id="3.1.4.-" evidence="2"/>
<comment type="similarity">
    <text evidence="1 2">Belongs to the metallophosphoesterase superfamily. YfcE family.</text>
</comment>
<dbReference type="NCBIfam" id="TIGR00040">
    <property type="entry name" value="yfcE"/>
    <property type="match status" value="1"/>
</dbReference>
<comment type="cofactor">
    <cofactor evidence="2">
        <name>a divalent metal cation</name>
        <dbReference type="ChEBI" id="CHEBI:60240"/>
    </cofactor>
</comment>
<dbReference type="SUPFAM" id="SSF56300">
    <property type="entry name" value="Metallo-dependent phosphatases"/>
    <property type="match status" value="1"/>
</dbReference>
<dbReference type="EMBL" id="JAJEKE010000016">
    <property type="protein sequence ID" value="MCQ1530884.1"/>
    <property type="molecule type" value="Genomic_DNA"/>
</dbReference>
<dbReference type="Gene3D" id="3.60.21.10">
    <property type="match status" value="1"/>
</dbReference>
<keyword evidence="5" id="KW-1185">Reference proteome</keyword>
<keyword evidence="2" id="KW-0479">Metal-binding</keyword>